<evidence type="ECO:0000256" key="4">
    <source>
        <dbReference type="ARBA" id="ARBA00023242"/>
    </source>
</evidence>
<evidence type="ECO:0000313" key="6">
    <source>
        <dbReference type="EMBL" id="GFQ88011.1"/>
    </source>
</evidence>
<accession>A0A8X6KXL4</accession>
<proteinExistence type="inferred from homology"/>
<evidence type="ECO:0000256" key="1">
    <source>
        <dbReference type="ARBA" id="ARBA00004604"/>
    </source>
</evidence>
<dbReference type="Pfam" id="PF04615">
    <property type="entry name" value="Utp14"/>
    <property type="match status" value="1"/>
</dbReference>
<dbReference type="InterPro" id="IPR006709">
    <property type="entry name" value="SSU_processome_Utp14"/>
</dbReference>
<comment type="subcellular location">
    <subcellularLocation>
        <location evidence="1">Nucleus</location>
        <location evidence="1">Nucleolus</location>
    </subcellularLocation>
</comment>
<keyword evidence="4" id="KW-0539">Nucleus</keyword>
<feature type="non-terminal residue" evidence="6">
    <location>
        <position position="170"/>
    </location>
</feature>
<evidence type="ECO:0000256" key="5">
    <source>
        <dbReference type="SAM" id="MobiDB-lite"/>
    </source>
</evidence>
<evidence type="ECO:0000256" key="3">
    <source>
        <dbReference type="ARBA" id="ARBA00022553"/>
    </source>
</evidence>
<keyword evidence="3" id="KW-0597">Phosphoprotein</keyword>
<dbReference type="PANTHER" id="PTHR14150:SF12">
    <property type="entry name" value="U3 SMALL NUCLEOLAR RNA-ASSOCIATED PROTEIN 14 HOMOLOG A"/>
    <property type="match status" value="1"/>
</dbReference>
<feature type="region of interest" description="Disordered" evidence="5">
    <location>
        <begin position="52"/>
        <end position="76"/>
    </location>
</feature>
<dbReference type="EMBL" id="BMAO01033233">
    <property type="protein sequence ID" value="GFQ88011.1"/>
    <property type="molecule type" value="Genomic_DNA"/>
</dbReference>
<gene>
    <name evidence="6" type="primary">UTP14A_2</name>
    <name evidence="6" type="ORF">TNCT_402721</name>
</gene>
<dbReference type="AlphaFoldDB" id="A0A8X6KXL4"/>
<name>A0A8X6KXL4_TRICU</name>
<evidence type="ECO:0000256" key="2">
    <source>
        <dbReference type="ARBA" id="ARBA00007774"/>
    </source>
</evidence>
<sequence length="170" mass="19476">FKPEEEWEVTDFKKEEGKDLYKVTDTMNDSNQIYAVSDLSMQEDTVLDTKNEISNSEQNTERRKKFKSAQRSEASDNISEFNLCEGEEETIFLKEMIKTSQKLSGQDSLKKQLRKIKKFKNVPIPLNKQDLSKIKRSAAYDKVCGEVTKWQSVVNSNRVPSLTSANAALP</sequence>
<dbReference type="PANTHER" id="PTHR14150">
    <property type="entry name" value="U3 SMALL NUCLEOLAR RNA-ASSOCIATED PROTEIN 14"/>
    <property type="match status" value="1"/>
</dbReference>
<evidence type="ECO:0000313" key="7">
    <source>
        <dbReference type="Proteomes" id="UP000887116"/>
    </source>
</evidence>
<keyword evidence="7" id="KW-1185">Reference proteome</keyword>
<protein>
    <submittedName>
        <fullName evidence="6">U3 small nucleolar RNA-associated protein 14 A</fullName>
    </submittedName>
</protein>
<comment type="caution">
    <text evidence="6">The sequence shown here is derived from an EMBL/GenBank/DDBJ whole genome shotgun (WGS) entry which is preliminary data.</text>
</comment>
<dbReference type="OrthoDB" id="277439at2759"/>
<dbReference type="GO" id="GO:0032040">
    <property type="term" value="C:small-subunit processome"/>
    <property type="evidence" value="ECO:0007669"/>
    <property type="project" value="InterPro"/>
</dbReference>
<dbReference type="GO" id="GO:0006364">
    <property type="term" value="P:rRNA processing"/>
    <property type="evidence" value="ECO:0007669"/>
    <property type="project" value="InterPro"/>
</dbReference>
<comment type="similarity">
    <text evidence="2">Belongs to the UTP14 family.</text>
</comment>
<dbReference type="Proteomes" id="UP000887116">
    <property type="component" value="Unassembled WGS sequence"/>
</dbReference>
<organism evidence="6 7">
    <name type="scientific">Trichonephila clavata</name>
    <name type="common">Joro spider</name>
    <name type="synonym">Nephila clavata</name>
    <dbReference type="NCBI Taxonomy" id="2740835"/>
    <lineage>
        <taxon>Eukaryota</taxon>
        <taxon>Metazoa</taxon>
        <taxon>Ecdysozoa</taxon>
        <taxon>Arthropoda</taxon>
        <taxon>Chelicerata</taxon>
        <taxon>Arachnida</taxon>
        <taxon>Araneae</taxon>
        <taxon>Araneomorphae</taxon>
        <taxon>Entelegynae</taxon>
        <taxon>Araneoidea</taxon>
        <taxon>Nephilidae</taxon>
        <taxon>Trichonephila</taxon>
    </lineage>
</organism>
<reference evidence="6" key="1">
    <citation type="submission" date="2020-07" db="EMBL/GenBank/DDBJ databases">
        <title>Multicomponent nature underlies the extraordinary mechanical properties of spider dragline silk.</title>
        <authorList>
            <person name="Kono N."/>
            <person name="Nakamura H."/>
            <person name="Mori M."/>
            <person name="Yoshida Y."/>
            <person name="Ohtoshi R."/>
            <person name="Malay A.D."/>
            <person name="Moran D.A.P."/>
            <person name="Tomita M."/>
            <person name="Numata K."/>
            <person name="Arakawa K."/>
        </authorList>
    </citation>
    <scope>NUCLEOTIDE SEQUENCE</scope>
</reference>